<dbReference type="OrthoDB" id="10573662at2759"/>
<proteinExistence type="predicted"/>
<dbReference type="AlphaFoldDB" id="A0A9W8X5T4"/>
<reference evidence="1" key="1">
    <citation type="submission" date="2022-10" db="EMBL/GenBank/DDBJ databases">
        <title>Tapping the CABI collections for fungal endophytes: first genome assemblies for Collariella, Neodidymelliopsis, Ascochyta clinopodiicola, Didymella pomorum, Didymosphaeria variabile, Neocosmospora piperis and Neocucurbitaria cava.</title>
        <authorList>
            <person name="Hill R."/>
        </authorList>
    </citation>
    <scope>NUCLEOTIDE SEQUENCE</scope>
    <source>
        <strain evidence="1">IMI 360193</strain>
    </source>
</reference>
<dbReference type="EMBL" id="JAPEUV010000015">
    <property type="protein sequence ID" value="KAJ4340632.1"/>
    <property type="molecule type" value="Genomic_DNA"/>
</dbReference>
<dbReference type="Proteomes" id="UP001140562">
    <property type="component" value="Unassembled WGS sequence"/>
</dbReference>
<protein>
    <submittedName>
        <fullName evidence="1">Uncharacterized protein</fullName>
    </submittedName>
</protein>
<evidence type="ECO:0000313" key="2">
    <source>
        <dbReference type="Proteomes" id="UP001140562"/>
    </source>
</evidence>
<keyword evidence="2" id="KW-1185">Reference proteome</keyword>
<sequence>MDATAPANNAADAFIKVICQSDPMAPDLLDKLFRAVRDVAGCTREELPEIARAMAQSHKDNAACIDKALKLV</sequence>
<name>A0A9W8X5T4_9PLEO</name>
<comment type="caution">
    <text evidence="1">The sequence shown here is derived from an EMBL/GenBank/DDBJ whole genome shotgun (WGS) entry which is preliminary data.</text>
</comment>
<accession>A0A9W8X5T4</accession>
<evidence type="ECO:0000313" key="1">
    <source>
        <dbReference type="EMBL" id="KAJ4340632.1"/>
    </source>
</evidence>
<gene>
    <name evidence="1" type="ORF">N0V87_002293</name>
</gene>
<organism evidence="1 2">
    <name type="scientific">Didymella glomerata</name>
    <dbReference type="NCBI Taxonomy" id="749621"/>
    <lineage>
        <taxon>Eukaryota</taxon>
        <taxon>Fungi</taxon>
        <taxon>Dikarya</taxon>
        <taxon>Ascomycota</taxon>
        <taxon>Pezizomycotina</taxon>
        <taxon>Dothideomycetes</taxon>
        <taxon>Pleosporomycetidae</taxon>
        <taxon>Pleosporales</taxon>
        <taxon>Pleosporineae</taxon>
        <taxon>Didymellaceae</taxon>
        <taxon>Didymella</taxon>
    </lineage>
</organism>